<evidence type="ECO:0008006" key="5">
    <source>
        <dbReference type="Google" id="ProtNLM"/>
    </source>
</evidence>
<dbReference type="Gene3D" id="2.130.10.10">
    <property type="entry name" value="YVTN repeat-like/Quinoprotein amine dehydrogenase"/>
    <property type="match status" value="1"/>
</dbReference>
<protein>
    <recommendedName>
        <fullName evidence="5">Ion transport domain-containing protein</fullName>
    </recommendedName>
</protein>
<evidence type="ECO:0000313" key="4">
    <source>
        <dbReference type="Proteomes" id="UP000233469"/>
    </source>
</evidence>
<accession>A0A2N1MSJ0</accession>
<comment type="caution">
    <text evidence="3">The sequence shown here is derived from an EMBL/GenBank/DDBJ whole genome shotgun (WGS) entry which is preliminary data.</text>
</comment>
<feature type="transmembrane region" description="Helical" evidence="2">
    <location>
        <begin position="1030"/>
        <end position="1053"/>
    </location>
</feature>
<gene>
    <name evidence="3" type="ORF">RhiirC2_787290</name>
</gene>
<evidence type="ECO:0000256" key="1">
    <source>
        <dbReference type="ARBA" id="ARBA00022737"/>
    </source>
</evidence>
<dbReference type="GO" id="GO:0098703">
    <property type="term" value="P:calcium ion import across plasma membrane"/>
    <property type="evidence" value="ECO:0007669"/>
    <property type="project" value="TreeGrafter"/>
</dbReference>
<reference evidence="3 4" key="1">
    <citation type="submission" date="2016-04" db="EMBL/GenBank/DDBJ databases">
        <title>Genome analyses suggest a sexual origin of heterokaryosis in a supposedly ancient asexual fungus.</title>
        <authorList>
            <person name="Ropars J."/>
            <person name="Sedzielewska K."/>
            <person name="Noel J."/>
            <person name="Charron P."/>
            <person name="Farinelli L."/>
            <person name="Marton T."/>
            <person name="Kruger M."/>
            <person name="Pelin A."/>
            <person name="Brachmann A."/>
            <person name="Corradi N."/>
        </authorList>
    </citation>
    <scope>NUCLEOTIDE SEQUENCE [LARGE SCALE GENOMIC DNA]</scope>
    <source>
        <strain evidence="3 4">C2</strain>
    </source>
</reference>
<dbReference type="GO" id="GO:0005216">
    <property type="term" value="F:monoatomic ion channel activity"/>
    <property type="evidence" value="ECO:0007669"/>
    <property type="project" value="InterPro"/>
</dbReference>
<evidence type="ECO:0000256" key="2">
    <source>
        <dbReference type="SAM" id="Phobius"/>
    </source>
</evidence>
<sequence length="1147" mass="134898">MSAVTTEIDIDQHNKLITKITISPDGKYLVTYSKDDQSIVGWNVEDKDENPLKLYKKFKLSNKTDEICVSNDKILARLYDMSNKGATTEVRIYDMKNNQNIKLDLDLHYYNYCKFNFNPEGELVLCGEPHDKIYVYSKNSKWKCERIYKIPNGFEAISISKYDKLFLYSDDSIYEWDLITKKSIKIFNSDEKICNCKSDIEIFSNEKFICIRIMNKLIIYSRELKIPITLDINNASYTQLFYNFMHHTRLISLLLPLISNNSTEGSITKQYRKDYLKEERYPDNIQTTTEYAFGILDKNIWKVKLETLLKMNLTYENSNETIENSDETIGNSNEIIENFNETIENSYETIENCYFDDETIDWYFDDVSKETNKTDDHLSKPCIDTIHALSQRVIENIERDSKGIIENDLTSNAFFQIAIVNKERDSKEIIENDLTLTRGKFEWIFDCKNNKITLEIFDISSERKLIGKRVDYLDSAEHQKPLGIELSNDNNIIILITKENDENFSKYGGELLAFGIKEKNVKFIKDIYKEYIGDNKDFSKYGGELLAFGIKHNEELEELVKDIYKKYIRDIKEKFSKYGGKLLIFGNEELVKDIYKKCIEDIKGNGTKSGDVYKKFRKYNKVILLKHGVKLLTSGIEEYDIELIDDIYKKCMKFFKEDFVNNRMFLSIINSTIPLLNKCYPEYISRYSSETMIIVDSYSKEYRNSNLHLYSFQCPNLTWWYKSEGLMFWIINIIFDILILLPLVPIILVFHAIFLLINNIFKNTMPSITLMNSYIKFVNYPQDYNLFKELLMPQSSPFVKTISRDIYKTWNGETIINFKWNKFGKYYYAIIWFGFMGLLGCFTAAATIPKQYIDDNVQKQLLIASIVLGIIHLSFEIRQFVYNPTKWFSDFWNIFDLIAFLLPIYTSIYWLQTHNKNIQLLSFSCLFLDIKFLLFFRVFESFESKFSPDDYANTNLTNNSDSNNPWNIASTYHQVFENGTVDPNPYLIQQPDENTNMFIDFGTAAFAMYKFLTGDSGALSNWTYKNDPSLAILTVLFSFLIVVYLMNLFIGLLSNAIEEDNNRVSYLLQKAEILAEIELFYLLPHQRRWEEWFPEVIYYYADANKIRQMIDEMINKGECDVEKFTELKRRIDSGTTSRQALEEIHII</sequence>
<feature type="transmembrane region" description="Helical" evidence="2">
    <location>
        <begin position="826"/>
        <end position="848"/>
    </location>
</feature>
<dbReference type="VEuPathDB" id="FungiDB:RhiirA1_466373"/>
<dbReference type="EMBL" id="LLXL01001411">
    <property type="protein sequence ID" value="PKK64585.1"/>
    <property type="molecule type" value="Genomic_DNA"/>
</dbReference>
<dbReference type="PANTHER" id="PTHR10582:SF2">
    <property type="entry name" value="INACTIVE"/>
    <property type="match status" value="1"/>
</dbReference>
<name>A0A2N1MSJ0_9GLOM</name>
<dbReference type="Proteomes" id="UP000233469">
    <property type="component" value="Unassembled WGS sequence"/>
</dbReference>
<keyword evidence="2" id="KW-1133">Transmembrane helix</keyword>
<reference evidence="3 4" key="2">
    <citation type="submission" date="2017-10" db="EMBL/GenBank/DDBJ databases">
        <title>Extensive intraspecific genome diversity in a model arbuscular mycorrhizal fungus.</title>
        <authorList>
            <person name="Chen E.C.H."/>
            <person name="Morin E."/>
            <person name="Baudet D."/>
            <person name="Noel J."/>
            <person name="Ndikumana S."/>
            <person name="Charron P."/>
            <person name="St-Onge C."/>
            <person name="Giorgi J."/>
            <person name="Grigoriev I.V."/>
            <person name="Roux C."/>
            <person name="Martin F.M."/>
            <person name="Corradi N."/>
        </authorList>
    </citation>
    <scope>NUCLEOTIDE SEQUENCE [LARGE SCALE GENOMIC DNA]</scope>
    <source>
        <strain evidence="3 4">C2</strain>
    </source>
</reference>
<feature type="transmembrane region" description="Helical" evidence="2">
    <location>
        <begin position="918"/>
        <end position="939"/>
    </location>
</feature>
<keyword evidence="2" id="KW-0472">Membrane</keyword>
<evidence type="ECO:0000313" key="3">
    <source>
        <dbReference type="EMBL" id="PKK64585.1"/>
    </source>
</evidence>
<organism evidence="3 4">
    <name type="scientific">Rhizophagus irregularis</name>
    <dbReference type="NCBI Taxonomy" id="588596"/>
    <lineage>
        <taxon>Eukaryota</taxon>
        <taxon>Fungi</taxon>
        <taxon>Fungi incertae sedis</taxon>
        <taxon>Mucoromycota</taxon>
        <taxon>Glomeromycotina</taxon>
        <taxon>Glomeromycetes</taxon>
        <taxon>Glomerales</taxon>
        <taxon>Glomeraceae</taxon>
        <taxon>Rhizophagus</taxon>
    </lineage>
</organism>
<dbReference type="VEuPathDB" id="FungiDB:FUN_003010"/>
<dbReference type="InterPro" id="IPR015943">
    <property type="entry name" value="WD40/YVTN_repeat-like_dom_sf"/>
</dbReference>
<dbReference type="GO" id="GO:0005886">
    <property type="term" value="C:plasma membrane"/>
    <property type="evidence" value="ECO:0007669"/>
    <property type="project" value="TreeGrafter"/>
</dbReference>
<dbReference type="VEuPathDB" id="FungiDB:RhiirFUN_023911"/>
<keyword evidence="1" id="KW-0677">Repeat</keyword>
<dbReference type="InterPro" id="IPR024862">
    <property type="entry name" value="TRPV"/>
</dbReference>
<dbReference type="AlphaFoldDB" id="A0A2N1MSJ0"/>
<feature type="transmembrane region" description="Helical" evidence="2">
    <location>
        <begin position="893"/>
        <end position="912"/>
    </location>
</feature>
<dbReference type="PANTHER" id="PTHR10582">
    <property type="entry name" value="TRANSIENT RECEPTOR POTENTIAL ION CHANNEL PROTEIN"/>
    <property type="match status" value="1"/>
</dbReference>
<keyword evidence="2" id="KW-0812">Transmembrane</keyword>
<dbReference type="SUPFAM" id="SSF69322">
    <property type="entry name" value="Tricorn protease domain 2"/>
    <property type="match status" value="1"/>
</dbReference>
<proteinExistence type="predicted"/>
<feature type="transmembrane region" description="Helical" evidence="2">
    <location>
        <begin position="726"/>
        <end position="757"/>
    </location>
</feature>